<dbReference type="OrthoDB" id="2454446at2"/>
<dbReference type="AlphaFoldDB" id="A0A1L3MQN9"/>
<dbReference type="STRING" id="1547283.A9C19_07900"/>
<accession>A0A1L3MQN9</accession>
<sequence>MNKKETIQKISVLIETYCEDCLLKKHFREEKGKRYAHSFCINQCTIGEKIKQIGEKLT</sequence>
<dbReference type="KEGG" id="bwh:A9C19_07900"/>
<dbReference type="InterPro" id="IPR019718">
    <property type="entry name" value="DUF2602"/>
</dbReference>
<dbReference type="Proteomes" id="UP000181936">
    <property type="component" value="Chromosome"/>
</dbReference>
<dbReference type="EMBL" id="CP016020">
    <property type="protein sequence ID" value="APH04675.1"/>
    <property type="molecule type" value="Genomic_DNA"/>
</dbReference>
<evidence type="ECO:0000313" key="2">
    <source>
        <dbReference type="Proteomes" id="UP000181936"/>
    </source>
</evidence>
<reference evidence="1 2" key="1">
    <citation type="journal article" date="2016" name="Sci. Rep.">
        <title>Complete genome sequence and transcriptomic analysis of a novel marine strain Bacillus weihaiensis reveals the mechanism of brown algae degradation.</title>
        <authorList>
            <person name="Zhu Y."/>
            <person name="Chen P."/>
            <person name="Bao Y."/>
            <person name="Men Y."/>
            <person name="Zeng Y."/>
            <person name="Yang J."/>
            <person name="Sun J."/>
            <person name="Sun Y."/>
        </authorList>
    </citation>
    <scope>NUCLEOTIDE SEQUENCE [LARGE SCALE GENOMIC DNA]</scope>
    <source>
        <strain evidence="1 2">Alg07</strain>
    </source>
</reference>
<keyword evidence="2" id="KW-1185">Reference proteome</keyword>
<proteinExistence type="predicted"/>
<gene>
    <name evidence="1" type="ORF">A9C19_07900</name>
</gene>
<keyword evidence="1" id="KW-0863">Zinc-finger</keyword>
<evidence type="ECO:0000313" key="1">
    <source>
        <dbReference type="EMBL" id="APH04675.1"/>
    </source>
</evidence>
<protein>
    <submittedName>
        <fullName evidence="1">Zinc-finger domain-containing protein</fullName>
    </submittedName>
</protein>
<dbReference type="RefSeq" id="WP_072579465.1">
    <property type="nucleotide sequence ID" value="NZ_CP016020.1"/>
</dbReference>
<organism evidence="1 2">
    <name type="scientific">Bacillus weihaiensis</name>
    <dbReference type="NCBI Taxonomy" id="1547283"/>
    <lineage>
        <taxon>Bacteria</taxon>
        <taxon>Bacillati</taxon>
        <taxon>Bacillota</taxon>
        <taxon>Bacilli</taxon>
        <taxon>Bacillales</taxon>
        <taxon>Bacillaceae</taxon>
        <taxon>Bacillus</taxon>
    </lineage>
</organism>
<keyword evidence="1" id="KW-0862">Zinc</keyword>
<name>A0A1L3MQN9_9BACI</name>
<dbReference type="GO" id="GO:0008270">
    <property type="term" value="F:zinc ion binding"/>
    <property type="evidence" value="ECO:0007669"/>
    <property type="project" value="UniProtKB-KW"/>
</dbReference>
<keyword evidence="1" id="KW-0479">Metal-binding</keyword>
<dbReference type="Pfam" id="PF10782">
    <property type="entry name" value="zf-C2HCIx2C"/>
    <property type="match status" value="1"/>
</dbReference>